<accession>A0A9D4G4U7</accession>
<sequence length="95" mass="11597">MRQGYMRLQALAKSRKLTARFNAQRSLVINVQRYCRGFLIRRWAQQRMVAIIKVQAHIRSAIQRMRFRRLRIEVCHRFKLTLYHLDTYFDAFIVP</sequence>
<gene>
    <name evidence="1" type="ORF">DPMN_136977</name>
</gene>
<dbReference type="AlphaFoldDB" id="A0A9D4G4U7"/>
<evidence type="ECO:0000313" key="1">
    <source>
        <dbReference type="EMBL" id="KAH3808620.1"/>
    </source>
</evidence>
<dbReference type="PROSITE" id="PS50096">
    <property type="entry name" value="IQ"/>
    <property type="match status" value="2"/>
</dbReference>
<name>A0A9D4G4U7_DREPO</name>
<dbReference type="Proteomes" id="UP000828390">
    <property type="component" value="Unassembled WGS sequence"/>
</dbReference>
<comment type="caution">
    <text evidence="1">The sequence shown here is derived from an EMBL/GenBank/DDBJ whole genome shotgun (WGS) entry which is preliminary data.</text>
</comment>
<organism evidence="1 2">
    <name type="scientific">Dreissena polymorpha</name>
    <name type="common">Zebra mussel</name>
    <name type="synonym">Mytilus polymorpha</name>
    <dbReference type="NCBI Taxonomy" id="45954"/>
    <lineage>
        <taxon>Eukaryota</taxon>
        <taxon>Metazoa</taxon>
        <taxon>Spiralia</taxon>
        <taxon>Lophotrochozoa</taxon>
        <taxon>Mollusca</taxon>
        <taxon>Bivalvia</taxon>
        <taxon>Autobranchia</taxon>
        <taxon>Heteroconchia</taxon>
        <taxon>Euheterodonta</taxon>
        <taxon>Imparidentia</taxon>
        <taxon>Neoheterodontei</taxon>
        <taxon>Myida</taxon>
        <taxon>Dreissenoidea</taxon>
        <taxon>Dreissenidae</taxon>
        <taxon>Dreissena</taxon>
    </lineage>
</organism>
<keyword evidence="2" id="KW-1185">Reference proteome</keyword>
<proteinExistence type="predicted"/>
<dbReference type="InterPro" id="IPR000048">
    <property type="entry name" value="IQ_motif_EF-hand-BS"/>
</dbReference>
<reference evidence="1" key="1">
    <citation type="journal article" date="2019" name="bioRxiv">
        <title>The Genome of the Zebra Mussel, Dreissena polymorpha: A Resource for Invasive Species Research.</title>
        <authorList>
            <person name="McCartney M.A."/>
            <person name="Auch B."/>
            <person name="Kono T."/>
            <person name="Mallez S."/>
            <person name="Zhang Y."/>
            <person name="Obille A."/>
            <person name="Becker A."/>
            <person name="Abrahante J.E."/>
            <person name="Garbe J."/>
            <person name="Badalamenti J.P."/>
            <person name="Herman A."/>
            <person name="Mangelson H."/>
            <person name="Liachko I."/>
            <person name="Sullivan S."/>
            <person name="Sone E.D."/>
            <person name="Koren S."/>
            <person name="Silverstein K.A.T."/>
            <person name="Beckman K.B."/>
            <person name="Gohl D.M."/>
        </authorList>
    </citation>
    <scope>NUCLEOTIDE SEQUENCE</scope>
    <source>
        <strain evidence="1">Duluth1</strain>
        <tissue evidence="1">Whole animal</tissue>
    </source>
</reference>
<protein>
    <submittedName>
        <fullName evidence="1">Uncharacterized protein</fullName>
    </submittedName>
</protein>
<reference evidence="1" key="2">
    <citation type="submission" date="2020-11" db="EMBL/GenBank/DDBJ databases">
        <authorList>
            <person name="McCartney M.A."/>
            <person name="Auch B."/>
            <person name="Kono T."/>
            <person name="Mallez S."/>
            <person name="Becker A."/>
            <person name="Gohl D.M."/>
            <person name="Silverstein K.A.T."/>
            <person name="Koren S."/>
            <person name="Bechman K.B."/>
            <person name="Herman A."/>
            <person name="Abrahante J.E."/>
            <person name="Garbe J."/>
        </authorList>
    </citation>
    <scope>NUCLEOTIDE SEQUENCE</scope>
    <source>
        <strain evidence="1">Duluth1</strain>
        <tissue evidence="1">Whole animal</tissue>
    </source>
</reference>
<dbReference type="Pfam" id="PF00612">
    <property type="entry name" value="IQ"/>
    <property type="match status" value="2"/>
</dbReference>
<dbReference type="EMBL" id="JAIWYP010000006">
    <property type="protein sequence ID" value="KAH3808620.1"/>
    <property type="molecule type" value="Genomic_DNA"/>
</dbReference>
<evidence type="ECO:0000313" key="2">
    <source>
        <dbReference type="Proteomes" id="UP000828390"/>
    </source>
</evidence>